<evidence type="ECO:0000256" key="1">
    <source>
        <dbReference type="SAM" id="MobiDB-lite"/>
    </source>
</evidence>
<feature type="region of interest" description="Disordered" evidence="1">
    <location>
        <begin position="108"/>
        <end position="129"/>
    </location>
</feature>
<feature type="compositionally biased region" description="Basic and acidic residues" evidence="1">
    <location>
        <begin position="197"/>
        <end position="212"/>
    </location>
</feature>
<proteinExistence type="predicted"/>
<sequence length="253" mass="28403">MYINYLRSRFLYRTRIHSDLDIVDDDDDNGRGGPVIPANRRVPEFAEMQHQRCSNIVDVASRPPPSLPPSLFLAARMGGRGCMRRRSWLGGYLPSTLTSLTSSLVLSSTGGERMAEDGRHPEADGGRRTKAQRIMTVPCMPTTSDNGRTTTICGDGRTRNNDDWKCVRWVDEEGGWMWKHERGEERGRGGILGAQGRGEEQADERGHGELRGAHGRARTRTSEDTDERGHGRARRERATDERGARTSEERVNE</sequence>
<evidence type="ECO:0000313" key="3">
    <source>
        <dbReference type="Proteomes" id="UP000807469"/>
    </source>
</evidence>
<dbReference type="EMBL" id="MU155808">
    <property type="protein sequence ID" value="KAF9470919.1"/>
    <property type="molecule type" value="Genomic_DNA"/>
</dbReference>
<organism evidence="2 3">
    <name type="scientific">Pholiota conissans</name>
    <dbReference type="NCBI Taxonomy" id="109636"/>
    <lineage>
        <taxon>Eukaryota</taxon>
        <taxon>Fungi</taxon>
        <taxon>Dikarya</taxon>
        <taxon>Basidiomycota</taxon>
        <taxon>Agaricomycotina</taxon>
        <taxon>Agaricomycetes</taxon>
        <taxon>Agaricomycetidae</taxon>
        <taxon>Agaricales</taxon>
        <taxon>Agaricineae</taxon>
        <taxon>Strophariaceae</taxon>
        <taxon>Pholiota</taxon>
    </lineage>
</organism>
<dbReference type="Proteomes" id="UP000807469">
    <property type="component" value="Unassembled WGS sequence"/>
</dbReference>
<keyword evidence="3" id="KW-1185">Reference proteome</keyword>
<evidence type="ECO:0000313" key="2">
    <source>
        <dbReference type="EMBL" id="KAF9470919.1"/>
    </source>
</evidence>
<feature type="region of interest" description="Disordered" evidence="1">
    <location>
        <begin position="187"/>
        <end position="253"/>
    </location>
</feature>
<accession>A0A9P6CSC6</accession>
<name>A0A9P6CSC6_9AGAR</name>
<reference evidence="2" key="1">
    <citation type="submission" date="2020-11" db="EMBL/GenBank/DDBJ databases">
        <authorList>
            <consortium name="DOE Joint Genome Institute"/>
            <person name="Ahrendt S."/>
            <person name="Riley R."/>
            <person name="Andreopoulos W."/>
            <person name="Labutti K."/>
            <person name="Pangilinan J."/>
            <person name="Ruiz-Duenas F.J."/>
            <person name="Barrasa J.M."/>
            <person name="Sanchez-Garcia M."/>
            <person name="Camarero S."/>
            <person name="Miyauchi S."/>
            <person name="Serrano A."/>
            <person name="Linde D."/>
            <person name="Babiker R."/>
            <person name="Drula E."/>
            <person name="Ayuso-Fernandez I."/>
            <person name="Pacheco R."/>
            <person name="Padilla G."/>
            <person name="Ferreira P."/>
            <person name="Barriuso J."/>
            <person name="Kellner H."/>
            <person name="Castanera R."/>
            <person name="Alfaro M."/>
            <person name="Ramirez L."/>
            <person name="Pisabarro A.G."/>
            <person name="Kuo A."/>
            <person name="Tritt A."/>
            <person name="Lipzen A."/>
            <person name="He G."/>
            <person name="Yan M."/>
            <person name="Ng V."/>
            <person name="Cullen D."/>
            <person name="Martin F."/>
            <person name="Rosso M.-N."/>
            <person name="Henrissat B."/>
            <person name="Hibbett D."/>
            <person name="Martinez A.T."/>
            <person name="Grigoriev I.V."/>
        </authorList>
    </citation>
    <scope>NUCLEOTIDE SEQUENCE</scope>
    <source>
        <strain evidence="2">CIRM-BRFM 674</strain>
    </source>
</reference>
<gene>
    <name evidence="2" type="ORF">BDN70DRAFT_901741</name>
</gene>
<feature type="compositionally biased region" description="Basic and acidic residues" evidence="1">
    <location>
        <begin position="220"/>
        <end position="253"/>
    </location>
</feature>
<feature type="compositionally biased region" description="Basic and acidic residues" evidence="1">
    <location>
        <begin position="113"/>
        <end position="127"/>
    </location>
</feature>
<dbReference type="AlphaFoldDB" id="A0A9P6CSC6"/>
<comment type="caution">
    <text evidence="2">The sequence shown here is derived from an EMBL/GenBank/DDBJ whole genome shotgun (WGS) entry which is preliminary data.</text>
</comment>
<protein>
    <submittedName>
        <fullName evidence="2">Uncharacterized protein</fullName>
    </submittedName>
</protein>